<organism evidence="1 2">
    <name type="scientific">Trifolium medium</name>
    <dbReference type="NCBI Taxonomy" id="97028"/>
    <lineage>
        <taxon>Eukaryota</taxon>
        <taxon>Viridiplantae</taxon>
        <taxon>Streptophyta</taxon>
        <taxon>Embryophyta</taxon>
        <taxon>Tracheophyta</taxon>
        <taxon>Spermatophyta</taxon>
        <taxon>Magnoliopsida</taxon>
        <taxon>eudicotyledons</taxon>
        <taxon>Gunneridae</taxon>
        <taxon>Pentapetalae</taxon>
        <taxon>rosids</taxon>
        <taxon>fabids</taxon>
        <taxon>Fabales</taxon>
        <taxon>Fabaceae</taxon>
        <taxon>Papilionoideae</taxon>
        <taxon>50 kb inversion clade</taxon>
        <taxon>NPAAA clade</taxon>
        <taxon>Hologalegina</taxon>
        <taxon>IRL clade</taxon>
        <taxon>Trifolieae</taxon>
        <taxon>Trifolium</taxon>
    </lineage>
</organism>
<evidence type="ECO:0000313" key="2">
    <source>
        <dbReference type="Proteomes" id="UP000265520"/>
    </source>
</evidence>
<name>A0A392MM57_9FABA</name>
<comment type="caution">
    <text evidence="1">The sequence shown here is derived from an EMBL/GenBank/DDBJ whole genome shotgun (WGS) entry which is preliminary data.</text>
</comment>
<gene>
    <name evidence="1" type="ORF">A2U01_0008243</name>
</gene>
<dbReference type="Pfam" id="PF03140">
    <property type="entry name" value="DUF247"/>
    <property type="match status" value="2"/>
</dbReference>
<dbReference type="EMBL" id="LXQA010012072">
    <property type="protein sequence ID" value="MCH87374.1"/>
    <property type="molecule type" value="Genomic_DNA"/>
</dbReference>
<reference evidence="1 2" key="1">
    <citation type="journal article" date="2018" name="Front. Plant Sci.">
        <title>Red Clover (Trifolium pratense) and Zigzag Clover (T. medium) - A Picture of Genomic Similarities and Differences.</title>
        <authorList>
            <person name="Dluhosova J."/>
            <person name="Istvanek J."/>
            <person name="Nedelnik J."/>
            <person name="Repkova J."/>
        </authorList>
    </citation>
    <scope>NUCLEOTIDE SEQUENCE [LARGE SCALE GENOMIC DNA]</scope>
    <source>
        <strain evidence="2">cv. 10/8</strain>
        <tissue evidence="1">Leaf</tissue>
    </source>
</reference>
<evidence type="ECO:0000313" key="1">
    <source>
        <dbReference type="EMBL" id="MCH87374.1"/>
    </source>
</evidence>
<dbReference type="PANTHER" id="PTHR31170:SF20">
    <property type="entry name" value="DUF247 DOMAIN PROTEIN"/>
    <property type="match status" value="1"/>
</dbReference>
<proteinExistence type="predicted"/>
<accession>A0A392MM57</accession>
<sequence length="452" mass="51310">ISIVPEKLKNSSNEDAYMPRVVSIGPRFKGSREDLLLMEEVKLRSMLSLLHRAGKAGESKTYLQKCSKAIWKINKQVRASYVSNIKVENNELAKIMLVDGCFLLELMIANKLESQLPSRLCPSGPAHDVLKDEDVLSDLMLVENQIPILVLHILSKILFPNVFDPTRKEERAKKINSLALSVLGYSPLHLPCLESPHILDLVYFFVNGSTVARTGTPTQEEDHVVLDIFDTTHTRQQQLRLKRCALRLLTAGVTIKVKLPEDKDSTGFGAVSCFRLVWNSFCGMLFWLCNIFLVNGKHMDLDRIPEEVEVKGLDFYFKFEKGKLEIEQLHITNTTKAKWCNLIAWEHHKKNWKSSSSMVSGYESSDDENLVSTSSPSGKFTWAALIFNGLICSADDIQLLKDRKVVVDHLRMSNQELMEFFSKIASGVDHGVVDYRSYIEMVDDINNFSKPR</sequence>
<keyword evidence="2" id="KW-1185">Reference proteome</keyword>
<protein>
    <submittedName>
        <fullName evidence="1">Uncharacterized protein</fullName>
    </submittedName>
</protein>
<dbReference type="InterPro" id="IPR004158">
    <property type="entry name" value="DUF247_pln"/>
</dbReference>
<dbReference type="AlphaFoldDB" id="A0A392MM57"/>
<dbReference type="Proteomes" id="UP000265520">
    <property type="component" value="Unassembled WGS sequence"/>
</dbReference>
<feature type="non-terminal residue" evidence="1">
    <location>
        <position position="1"/>
    </location>
</feature>
<dbReference type="PANTHER" id="PTHR31170">
    <property type="entry name" value="BNAC04G53230D PROTEIN"/>
    <property type="match status" value="1"/>
</dbReference>